<evidence type="ECO:0008006" key="2">
    <source>
        <dbReference type="Google" id="ProtNLM"/>
    </source>
</evidence>
<evidence type="ECO:0000313" key="1">
    <source>
        <dbReference type="EMBL" id="SVC54559.1"/>
    </source>
</evidence>
<reference evidence="1" key="1">
    <citation type="submission" date="2018-05" db="EMBL/GenBank/DDBJ databases">
        <authorList>
            <person name="Lanie J.A."/>
            <person name="Ng W.-L."/>
            <person name="Kazmierczak K.M."/>
            <person name="Andrzejewski T.M."/>
            <person name="Davidsen T.M."/>
            <person name="Wayne K.J."/>
            <person name="Tettelin H."/>
            <person name="Glass J.I."/>
            <person name="Rusch D."/>
            <person name="Podicherti R."/>
            <person name="Tsui H.-C.T."/>
            <person name="Winkler M.E."/>
        </authorList>
    </citation>
    <scope>NUCLEOTIDE SEQUENCE</scope>
</reference>
<accession>A0A382N098</accession>
<organism evidence="1">
    <name type="scientific">marine metagenome</name>
    <dbReference type="NCBI Taxonomy" id="408172"/>
    <lineage>
        <taxon>unclassified sequences</taxon>
        <taxon>metagenomes</taxon>
        <taxon>ecological metagenomes</taxon>
    </lineage>
</organism>
<protein>
    <recommendedName>
        <fullName evidence="2">DNA primase/polymerase bifunctional N-terminal domain-containing protein</fullName>
    </recommendedName>
</protein>
<gene>
    <name evidence="1" type="ORF">METZ01_LOCUS307413</name>
</gene>
<feature type="non-terminal residue" evidence="1">
    <location>
        <position position="194"/>
    </location>
</feature>
<dbReference type="EMBL" id="UINC01097118">
    <property type="protein sequence ID" value="SVC54559.1"/>
    <property type="molecule type" value="Genomic_DNA"/>
</dbReference>
<name>A0A382N098_9ZZZZ</name>
<sequence length="194" mass="22012">MEIETSKIFLENIPNQLKSESFMLWRYEERDGRKTKPPLNPHTGVRGDVTDPIQWTDYETALSAHQSDRYRSNGISVVVHPDSELVGLDLDHCIVDGKFSEDAQEILDGVCSYSEISPSGEGIRIFLYGKLPEKGRRRGNFECYDKGRHLTVTGNHIPGTPDKINNNQETLDWFHREFIAGGVISAKTEIHELP</sequence>
<proteinExistence type="predicted"/>
<dbReference type="AlphaFoldDB" id="A0A382N098"/>